<dbReference type="SUPFAM" id="SSF48498">
    <property type="entry name" value="Tetracyclin repressor-like, C-terminal domain"/>
    <property type="match status" value="1"/>
</dbReference>
<dbReference type="InterPro" id="IPR023772">
    <property type="entry name" value="DNA-bd_HTH_TetR-type_CS"/>
</dbReference>
<evidence type="ECO:0000313" key="5">
    <source>
        <dbReference type="EMBL" id="CAB4613192.1"/>
    </source>
</evidence>
<dbReference type="PRINTS" id="PR00455">
    <property type="entry name" value="HTHTETR"/>
</dbReference>
<keyword evidence="3" id="KW-0804">Transcription</keyword>
<dbReference type="PROSITE" id="PS01081">
    <property type="entry name" value="HTH_TETR_1"/>
    <property type="match status" value="1"/>
</dbReference>
<dbReference type="Pfam" id="PF00440">
    <property type="entry name" value="TetR_N"/>
    <property type="match status" value="1"/>
</dbReference>
<dbReference type="GO" id="GO:0000976">
    <property type="term" value="F:transcription cis-regulatory region binding"/>
    <property type="evidence" value="ECO:0007669"/>
    <property type="project" value="TreeGrafter"/>
</dbReference>
<evidence type="ECO:0000256" key="2">
    <source>
        <dbReference type="ARBA" id="ARBA00023125"/>
    </source>
</evidence>
<dbReference type="Pfam" id="PF16859">
    <property type="entry name" value="TetR_C_11"/>
    <property type="match status" value="1"/>
</dbReference>
<dbReference type="InterPro" id="IPR036271">
    <property type="entry name" value="Tet_transcr_reg_TetR-rel_C_sf"/>
</dbReference>
<dbReference type="InterPro" id="IPR001647">
    <property type="entry name" value="HTH_TetR"/>
</dbReference>
<evidence type="ECO:0000256" key="1">
    <source>
        <dbReference type="ARBA" id="ARBA00023015"/>
    </source>
</evidence>
<dbReference type="PANTHER" id="PTHR30055:SF148">
    <property type="entry name" value="TETR-FAMILY TRANSCRIPTIONAL REGULATOR"/>
    <property type="match status" value="1"/>
</dbReference>
<proteinExistence type="predicted"/>
<dbReference type="GO" id="GO:0003700">
    <property type="term" value="F:DNA-binding transcription factor activity"/>
    <property type="evidence" value="ECO:0007669"/>
    <property type="project" value="TreeGrafter"/>
</dbReference>
<dbReference type="PANTHER" id="PTHR30055">
    <property type="entry name" value="HTH-TYPE TRANSCRIPTIONAL REGULATOR RUTR"/>
    <property type="match status" value="1"/>
</dbReference>
<dbReference type="PROSITE" id="PS50977">
    <property type="entry name" value="HTH_TETR_2"/>
    <property type="match status" value="1"/>
</dbReference>
<dbReference type="InterPro" id="IPR050109">
    <property type="entry name" value="HTH-type_TetR-like_transc_reg"/>
</dbReference>
<dbReference type="AlphaFoldDB" id="A0A6J6HHH2"/>
<feature type="domain" description="HTH tetR-type" evidence="4">
    <location>
        <begin position="18"/>
        <end position="78"/>
    </location>
</feature>
<evidence type="ECO:0000256" key="3">
    <source>
        <dbReference type="ARBA" id="ARBA00023163"/>
    </source>
</evidence>
<dbReference type="EMBL" id="CAEZUS010000123">
    <property type="protein sequence ID" value="CAB4613192.1"/>
    <property type="molecule type" value="Genomic_DNA"/>
</dbReference>
<organism evidence="5">
    <name type="scientific">freshwater metagenome</name>
    <dbReference type="NCBI Taxonomy" id="449393"/>
    <lineage>
        <taxon>unclassified sequences</taxon>
        <taxon>metagenomes</taxon>
        <taxon>ecological metagenomes</taxon>
    </lineage>
</organism>
<sequence length="207" mass="23347">MMCPAAKVSTLLGRPRDEKRDEAIQSAAIELMQEIGYERCTIEAIAAKAHASKATIYRRWKNKQELLVSAVTRHTFCTPPEVDQGNLRDDLIEMISEKIKNLKGPDGAVVSVLFTAAKNDPELGKLIPISIRESQDDTVMHIIERGIKRGEISKNANIELLLEILPGIFSYRIFMTHQSVNRKFIEQLVDGILIPSLQNQINIRENK</sequence>
<name>A0A6J6HHH2_9ZZZZ</name>
<reference evidence="5" key="1">
    <citation type="submission" date="2020-05" db="EMBL/GenBank/DDBJ databases">
        <authorList>
            <person name="Chiriac C."/>
            <person name="Salcher M."/>
            <person name="Ghai R."/>
            <person name="Kavagutti S V."/>
        </authorList>
    </citation>
    <scope>NUCLEOTIDE SEQUENCE</scope>
</reference>
<dbReference type="Gene3D" id="1.10.357.10">
    <property type="entry name" value="Tetracycline Repressor, domain 2"/>
    <property type="match status" value="1"/>
</dbReference>
<accession>A0A6J6HHH2</accession>
<dbReference type="Gene3D" id="1.10.10.60">
    <property type="entry name" value="Homeodomain-like"/>
    <property type="match status" value="1"/>
</dbReference>
<evidence type="ECO:0000259" key="4">
    <source>
        <dbReference type="PROSITE" id="PS50977"/>
    </source>
</evidence>
<gene>
    <name evidence="5" type="ORF">UFOPK1852_00810</name>
</gene>
<protein>
    <submittedName>
        <fullName evidence="5">Unannotated protein</fullName>
    </submittedName>
</protein>
<dbReference type="InterPro" id="IPR011075">
    <property type="entry name" value="TetR_C"/>
</dbReference>
<dbReference type="InterPro" id="IPR009057">
    <property type="entry name" value="Homeodomain-like_sf"/>
</dbReference>
<keyword evidence="2" id="KW-0238">DNA-binding</keyword>
<dbReference type="SUPFAM" id="SSF46689">
    <property type="entry name" value="Homeodomain-like"/>
    <property type="match status" value="1"/>
</dbReference>
<keyword evidence="1" id="KW-0805">Transcription regulation</keyword>